<dbReference type="InterPro" id="IPR005183">
    <property type="entry name" value="DUF305_CopM-like"/>
</dbReference>
<feature type="compositionally biased region" description="Basic and acidic residues" evidence="1">
    <location>
        <begin position="50"/>
        <end position="60"/>
    </location>
</feature>
<dbReference type="PANTHER" id="PTHR36933">
    <property type="entry name" value="SLL0788 PROTEIN"/>
    <property type="match status" value="1"/>
</dbReference>
<evidence type="ECO:0000259" key="3">
    <source>
        <dbReference type="Pfam" id="PF03713"/>
    </source>
</evidence>
<protein>
    <recommendedName>
        <fullName evidence="3">DUF305 domain-containing protein</fullName>
    </recommendedName>
</protein>
<evidence type="ECO:0000313" key="4">
    <source>
        <dbReference type="EMBL" id="CAA9516377.1"/>
    </source>
</evidence>
<accession>A0A6J4T7Z1</accession>
<dbReference type="Pfam" id="PF03713">
    <property type="entry name" value="DUF305"/>
    <property type="match status" value="1"/>
</dbReference>
<evidence type="ECO:0000256" key="1">
    <source>
        <dbReference type="SAM" id="MobiDB-lite"/>
    </source>
</evidence>
<dbReference type="AlphaFoldDB" id="A0A6J4T7Z1"/>
<evidence type="ECO:0000256" key="2">
    <source>
        <dbReference type="SAM" id="SignalP"/>
    </source>
</evidence>
<proteinExistence type="predicted"/>
<reference evidence="4" key="1">
    <citation type="submission" date="2020-02" db="EMBL/GenBank/DDBJ databases">
        <authorList>
            <person name="Meier V. D."/>
        </authorList>
    </citation>
    <scope>NUCLEOTIDE SEQUENCE</scope>
    <source>
        <strain evidence="4">AVDCRST_MAG05</strain>
    </source>
</reference>
<sequence>MRHHTRLALAALLSAVALTVAACGGTGGGAGDKDHGATGRDGAGENGDESGMRGTERSGVDHGSGGMASGMLMENGRYSDERFIDAMVPHHRGAVEMAEVALENAEHDEIKLLAEDIVSTQKAEIEELKGIKQEEFGTSRVPMDMDSGEMGNMGMMEDPEALADKQPFDRAFIGAMIPHHRSAIQMANVALEESDDPRIEELAGEIVEAQEREISQMQTWRENWYPEG</sequence>
<keyword evidence="2" id="KW-0732">Signal</keyword>
<dbReference type="Gene3D" id="1.20.1260.10">
    <property type="match status" value="2"/>
</dbReference>
<feature type="domain" description="DUF305" evidence="3">
    <location>
        <begin position="80"/>
        <end position="220"/>
    </location>
</feature>
<organism evidence="4">
    <name type="scientific">uncultured Rubrobacteraceae bacterium</name>
    <dbReference type="NCBI Taxonomy" id="349277"/>
    <lineage>
        <taxon>Bacteria</taxon>
        <taxon>Bacillati</taxon>
        <taxon>Actinomycetota</taxon>
        <taxon>Rubrobacteria</taxon>
        <taxon>Rubrobacterales</taxon>
        <taxon>Rubrobacteraceae</taxon>
        <taxon>environmental samples</taxon>
    </lineage>
</organism>
<dbReference type="InterPro" id="IPR012347">
    <property type="entry name" value="Ferritin-like"/>
</dbReference>
<dbReference type="PROSITE" id="PS51257">
    <property type="entry name" value="PROKAR_LIPOPROTEIN"/>
    <property type="match status" value="1"/>
</dbReference>
<dbReference type="EMBL" id="CADCVM010000373">
    <property type="protein sequence ID" value="CAA9516377.1"/>
    <property type="molecule type" value="Genomic_DNA"/>
</dbReference>
<feature type="region of interest" description="Disordered" evidence="1">
    <location>
        <begin position="27"/>
        <end position="72"/>
    </location>
</feature>
<gene>
    <name evidence="4" type="ORF">AVDCRST_MAG05-3333</name>
</gene>
<dbReference type="PANTHER" id="PTHR36933:SF1">
    <property type="entry name" value="SLL0788 PROTEIN"/>
    <property type="match status" value="1"/>
</dbReference>
<feature type="signal peptide" evidence="2">
    <location>
        <begin position="1"/>
        <end position="22"/>
    </location>
</feature>
<name>A0A6J4T7Z1_9ACTN</name>
<feature type="chain" id="PRO_5026705902" description="DUF305 domain-containing protein" evidence="2">
    <location>
        <begin position="23"/>
        <end position="228"/>
    </location>
</feature>